<evidence type="ECO:0000259" key="1">
    <source>
        <dbReference type="Pfam" id="PF07727"/>
    </source>
</evidence>
<dbReference type="SUPFAM" id="SSF56672">
    <property type="entry name" value="DNA/RNA polymerases"/>
    <property type="match status" value="1"/>
</dbReference>
<sequence length="267" mass="29527">MRDEGQGSDGERATDSALSATTLSGSLDLVSAIDSPAGVTTLTILDSHDQRIHSGSSARPGYPLPIPQNLYSTRTLGDLLWVRKLPEGRKAIGSRIVFREKKDAFGKTTKYKARIVAQGFSQVPGRDYNPLLTSSTVFRTTTLRALLAIVAREDWELHQIDVVGAYLQGDLDEEIYMRPPEGVQEPGKEGWFWRLLKSIYGLKQAGIQWKKKLESVLIGILGFKKGKSDDCLYILFDSKSGEIIMIVIVYVDDMAAAAKRLSHTSHT</sequence>
<reference evidence="2" key="1">
    <citation type="submission" date="2022-11" db="EMBL/GenBank/DDBJ databases">
        <title>Genome Sequence of Cubamyces cubensis.</title>
        <authorList>
            <person name="Buettner E."/>
        </authorList>
    </citation>
    <scope>NUCLEOTIDE SEQUENCE</scope>
    <source>
        <strain evidence="2">MPL-01</strain>
    </source>
</reference>
<comment type="caution">
    <text evidence="2">The sequence shown here is derived from an EMBL/GenBank/DDBJ whole genome shotgun (WGS) entry which is preliminary data.</text>
</comment>
<protein>
    <recommendedName>
        <fullName evidence="1">Reverse transcriptase Ty1/copia-type domain-containing protein</fullName>
    </recommendedName>
</protein>
<name>A0AAD7X3M3_9APHY</name>
<proteinExistence type="predicted"/>
<dbReference type="Pfam" id="PF07727">
    <property type="entry name" value="RVT_2"/>
    <property type="match status" value="1"/>
</dbReference>
<dbReference type="AlphaFoldDB" id="A0AAD7X3M3"/>
<dbReference type="InterPro" id="IPR013103">
    <property type="entry name" value="RVT_2"/>
</dbReference>
<dbReference type="InterPro" id="IPR043502">
    <property type="entry name" value="DNA/RNA_pol_sf"/>
</dbReference>
<evidence type="ECO:0000313" key="2">
    <source>
        <dbReference type="EMBL" id="KAJ8455913.1"/>
    </source>
</evidence>
<dbReference type="Proteomes" id="UP001215151">
    <property type="component" value="Unassembled WGS sequence"/>
</dbReference>
<evidence type="ECO:0000313" key="3">
    <source>
        <dbReference type="Proteomes" id="UP001215151"/>
    </source>
</evidence>
<organism evidence="2 3">
    <name type="scientific">Trametes cubensis</name>
    <dbReference type="NCBI Taxonomy" id="1111947"/>
    <lineage>
        <taxon>Eukaryota</taxon>
        <taxon>Fungi</taxon>
        <taxon>Dikarya</taxon>
        <taxon>Basidiomycota</taxon>
        <taxon>Agaricomycotina</taxon>
        <taxon>Agaricomycetes</taxon>
        <taxon>Polyporales</taxon>
        <taxon>Polyporaceae</taxon>
        <taxon>Trametes</taxon>
    </lineage>
</organism>
<gene>
    <name evidence="2" type="ORF">ONZ51_g12299</name>
</gene>
<accession>A0AAD7X3M3</accession>
<keyword evidence="3" id="KW-1185">Reference proteome</keyword>
<dbReference type="EMBL" id="JAPEVG010000727">
    <property type="protein sequence ID" value="KAJ8455913.1"/>
    <property type="molecule type" value="Genomic_DNA"/>
</dbReference>
<feature type="domain" description="Reverse transcriptase Ty1/copia-type" evidence="1">
    <location>
        <begin position="82"/>
        <end position="259"/>
    </location>
</feature>